<gene>
    <name evidence="1" type="ORF">PM001_LOCUS11026</name>
</gene>
<comment type="caution">
    <text evidence="1">The sequence shown here is derived from an EMBL/GenBank/DDBJ whole genome shotgun (WGS) entry which is preliminary data.</text>
</comment>
<sequence>MDCINFIELDLILITPYPIVGTGPGDDDVVSKSSGDRLSSAAERNCDAILSLSNSPASSNMRIRCIVFAVSSSFLRGSAESMVDGDRPDVVAIDQSTLPRLNTDASDGPGLLRTFNKTVNTTAAVTPRPLDDSAVDETTLEEQQSERWASLDGAMGRLRDSLYLLQKRSPGKRFQDMFGGRRKAFTPGAFNDWLKYVAKFRARHGEYSDEDIFQMVWERVPKADRKKLLQQLKQTDVGQDHTLLQQWLSSSLKPQSDVVVNYWKSQRYSPKSVLNGLDIDFFAEPELAIHWLRFNEEVGLTHPGGVVSFDDIAIYMETHVGRSHDAGANPHALASNLLVPSPLSDDGFFDLVKKAHTKGKDNLDEIAKRLEDTYTRLRDEPKHAKYSWQPSPAVT</sequence>
<protein>
    <submittedName>
        <fullName evidence="1">Uncharacterized protein</fullName>
    </submittedName>
</protein>
<evidence type="ECO:0000313" key="2">
    <source>
        <dbReference type="Proteomes" id="UP001162060"/>
    </source>
</evidence>
<name>A0AAV1TU64_9STRA</name>
<dbReference type="AlphaFoldDB" id="A0AAV1TU64"/>
<reference evidence="1" key="1">
    <citation type="submission" date="2024-01" db="EMBL/GenBank/DDBJ databases">
        <authorList>
            <person name="Webb A."/>
        </authorList>
    </citation>
    <scope>NUCLEOTIDE SEQUENCE</scope>
    <source>
        <strain evidence="1">Pm1</strain>
    </source>
</reference>
<organism evidence="1 2">
    <name type="scientific">Peronospora matthiolae</name>
    <dbReference type="NCBI Taxonomy" id="2874970"/>
    <lineage>
        <taxon>Eukaryota</taxon>
        <taxon>Sar</taxon>
        <taxon>Stramenopiles</taxon>
        <taxon>Oomycota</taxon>
        <taxon>Peronosporomycetes</taxon>
        <taxon>Peronosporales</taxon>
        <taxon>Peronosporaceae</taxon>
        <taxon>Peronospora</taxon>
    </lineage>
</organism>
<proteinExistence type="predicted"/>
<dbReference type="EMBL" id="CAKLBY020000092">
    <property type="protein sequence ID" value="CAK7925876.1"/>
    <property type="molecule type" value="Genomic_DNA"/>
</dbReference>
<dbReference type="Proteomes" id="UP001162060">
    <property type="component" value="Unassembled WGS sequence"/>
</dbReference>
<accession>A0AAV1TU64</accession>
<evidence type="ECO:0000313" key="1">
    <source>
        <dbReference type="EMBL" id="CAK7925876.1"/>
    </source>
</evidence>